<dbReference type="InterPro" id="IPR005135">
    <property type="entry name" value="Endo/exonuclease/phosphatase"/>
</dbReference>
<keyword evidence="7" id="KW-0464">Manganese</keyword>
<feature type="binding site" evidence="7">
    <location>
        <position position="247"/>
    </location>
    <ligand>
        <name>Mg(2+)</name>
        <dbReference type="ChEBI" id="CHEBI:18420"/>
        <label>1</label>
    </ligand>
</feature>
<evidence type="ECO:0000256" key="1">
    <source>
        <dbReference type="ARBA" id="ARBA00001936"/>
    </source>
</evidence>
<feature type="binding site" evidence="7">
    <location>
        <position position="7"/>
    </location>
    <ligand>
        <name>Mg(2+)</name>
        <dbReference type="ChEBI" id="CHEBI:18420"/>
        <label>1</label>
    </ligand>
</feature>
<evidence type="ECO:0000256" key="3">
    <source>
        <dbReference type="ARBA" id="ARBA00022723"/>
    </source>
</evidence>
<dbReference type="InterPro" id="IPR036691">
    <property type="entry name" value="Endo/exonu/phosph_ase_sf"/>
</dbReference>
<gene>
    <name evidence="10" type="primary">xth</name>
    <name evidence="10" type="ORF">CUN60_11970</name>
</gene>
<dbReference type="GO" id="GO:0046872">
    <property type="term" value="F:metal ion binding"/>
    <property type="evidence" value="ECO:0007669"/>
    <property type="project" value="UniProtKB-KW"/>
</dbReference>
<dbReference type="KEGG" id="nba:CUN60_11970"/>
<dbReference type="PANTHER" id="PTHR43250">
    <property type="entry name" value="EXODEOXYRIBONUCLEASE III"/>
    <property type="match status" value="1"/>
</dbReference>
<feature type="active site" description="Proton donor/acceptor" evidence="6">
    <location>
        <position position="147"/>
    </location>
</feature>
<dbReference type="AlphaFoldDB" id="A0A2I7N942"/>
<evidence type="ECO:0000259" key="9">
    <source>
        <dbReference type="Pfam" id="PF03372"/>
    </source>
</evidence>
<dbReference type="GO" id="GO:0008311">
    <property type="term" value="F:double-stranded DNA 3'-5' DNA exonuclease activity"/>
    <property type="evidence" value="ECO:0007669"/>
    <property type="project" value="InterPro"/>
</dbReference>
<dbReference type="NCBIfam" id="TIGR00195">
    <property type="entry name" value="exoDNase_III"/>
    <property type="match status" value="1"/>
</dbReference>
<reference evidence="11" key="1">
    <citation type="submission" date="2017-11" db="EMBL/GenBank/DDBJ databases">
        <authorList>
            <person name="Chan K.G."/>
            <person name="Lee L.S."/>
        </authorList>
    </citation>
    <scope>NUCLEOTIDE SEQUENCE [LARGE SCALE GENOMIC DNA]</scope>
    <source>
        <strain evidence="11">DSM 100970</strain>
    </source>
</reference>
<feature type="site" description="Interaction with DNA substrate" evidence="8">
    <location>
        <position position="248"/>
    </location>
</feature>
<evidence type="ECO:0000256" key="4">
    <source>
        <dbReference type="ARBA" id="ARBA00022801"/>
    </source>
</evidence>
<dbReference type="InterPro" id="IPR037493">
    <property type="entry name" value="ExoIII-like"/>
</dbReference>
<dbReference type="OrthoDB" id="9803914at2"/>
<feature type="site" description="Transition state stabilizer" evidence="8">
    <location>
        <position position="149"/>
    </location>
</feature>
<evidence type="ECO:0000256" key="8">
    <source>
        <dbReference type="PIRSR" id="PIRSR604808-3"/>
    </source>
</evidence>
<evidence type="ECO:0000313" key="11">
    <source>
        <dbReference type="Proteomes" id="UP000236655"/>
    </source>
</evidence>
<dbReference type="InterPro" id="IPR004808">
    <property type="entry name" value="AP_endonuc_1"/>
</dbReference>
<comment type="cofactor">
    <cofactor evidence="7">
        <name>Mg(2+)</name>
        <dbReference type="ChEBI" id="CHEBI:18420"/>
    </cofactor>
    <cofactor evidence="7">
        <name>Mn(2+)</name>
        <dbReference type="ChEBI" id="CHEBI:29035"/>
    </cofactor>
    <text evidence="7">Probably binds two magnesium or manganese ions per subunit.</text>
</comment>
<feature type="binding site" evidence="7">
    <location>
        <position position="248"/>
    </location>
    <ligand>
        <name>Mg(2+)</name>
        <dbReference type="ChEBI" id="CHEBI:18420"/>
        <label>1</label>
    </ligand>
</feature>
<dbReference type="GO" id="GO:0004519">
    <property type="term" value="F:endonuclease activity"/>
    <property type="evidence" value="ECO:0007669"/>
    <property type="project" value="InterPro"/>
</dbReference>
<evidence type="ECO:0000256" key="2">
    <source>
        <dbReference type="ARBA" id="ARBA00007092"/>
    </source>
</evidence>
<evidence type="ECO:0000313" key="10">
    <source>
        <dbReference type="EMBL" id="AUR52978.1"/>
    </source>
</evidence>
<feature type="domain" description="Endonuclease/exonuclease/phosphatase" evidence="9">
    <location>
        <begin position="4"/>
        <end position="248"/>
    </location>
</feature>
<feature type="active site" evidence="6">
    <location>
        <position position="106"/>
    </location>
</feature>
<dbReference type="GO" id="GO:0006281">
    <property type="term" value="P:DNA repair"/>
    <property type="evidence" value="ECO:0007669"/>
    <property type="project" value="InterPro"/>
</dbReference>
<dbReference type="PANTHER" id="PTHR43250:SF2">
    <property type="entry name" value="EXODEOXYRIBONUCLEASE III"/>
    <property type="match status" value="1"/>
</dbReference>
<name>A0A2I7N942_9NEIS</name>
<keyword evidence="4" id="KW-0378">Hydrolase</keyword>
<evidence type="ECO:0000256" key="6">
    <source>
        <dbReference type="PIRSR" id="PIRSR604808-1"/>
    </source>
</evidence>
<comment type="cofactor">
    <cofactor evidence="1">
        <name>Mn(2+)</name>
        <dbReference type="ChEBI" id="CHEBI:29035"/>
    </cofactor>
</comment>
<feature type="site" description="Important for catalytic activity" evidence="8">
    <location>
        <position position="218"/>
    </location>
</feature>
<dbReference type="Pfam" id="PF03372">
    <property type="entry name" value="Exo_endo_phos"/>
    <property type="match status" value="1"/>
</dbReference>
<dbReference type="NCBIfam" id="TIGR00633">
    <property type="entry name" value="xth"/>
    <property type="match status" value="1"/>
</dbReference>
<organism evidence="10 11">
    <name type="scientific">Aquella oligotrophica</name>
    <dbReference type="NCBI Taxonomy" id="2067065"/>
    <lineage>
        <taxon>Bacteria</taxon>
        <taxon>Pseudomonadati</taxon>
        <taxon>Pseudomonadota</taxon>
        <taxon>Betaproteobacteria</taxon>
        <taxon>Neisseriales</taxon>
        <taxon>Neisseriaceae</taxon>
        <taxon>Aquella</taxon>
    </lineage>
</organism>
<accession>A0A2I7N942</accession>
<dbReference type="InterPro" id="IPR020848">
    <property type="entry name" value="AP_endonuclease_F1_CS"/>
</dbReference>
<sequence>MQIATWNVNSLKVRLPHVLDWLQTTGCDVLGLQELKLDNDANAKLVEEFKNIGYQFVYNGQKTYNGVAFISKHPIEDITLDIPGYDDIQKRVIAATVNGVRVICTYFVNGESIGSEKYQYKLEWLSKLHGYVSSQLQSHKRLILLGDYNIAPEPRDTYDPAIWEGQVLCSEPEREAFQKLIALGLIDSFRHFNQEDRQYTWWDYRNLAFRRKQGLRIDHLLVTPDIINVASSCVVDTAPRKLERPSDHAPVVITLNI</sequence>
<proteinExistence type="inferred from homology"/>
<dbReference type="SUPFAM" id="SSF56219">
    <property type="entry name" value="DNase I-like"/>
    <property type="match status" value="1"/>
</dbReference>
<evidence type="ECO:0000256" key="7">
    <source>
        <dbReference type="PIRSR" id="PIRSR604808-2"/>
    </source>
</evidence>
<keyword evidence="3 7" id="KW-0479">Metal-binding</keyword>
<dbReference type="Gene3D" id="3.60.10.10">
    <property type="entry name" value="Endonuclease/exonuclease/phosphatase"/>
    <property type="match status" value="1"/>
</dbReference>
<dbReference type="Proteomes" id="UP000236655">
    <property type="component" value="Chromosome"/>
</dbReference>
<feature type="binding site" evidence="7">
    <location>
        <position position="149"/>
    </location>
    <ligand>
        <name>Mg(2+)</name>
        <dbReference type="ChEBI" id="CHEBI:18420"/>
        <label>1</label>
    </ligand>
</feature>
<feature type="binding site" evidence="7">
    <location>
        <position position="147"/>
    </location>
    <ligand>
        <name>Mg(2+)</name>
        <dbReference type="ChEBI" id="CHEBI:18420"/>
        <label>1</label>
    </ligand>
</feature>
<feature type="active site" description="Proton acceptor" evidence="6">
    <location>
        <position position="248"/>
    </location>
</feature>
<dbReference type="EMBL" id="CP024847">
    <property type="protein sequence ID" value="AUR52978.1"/>
    <property type="molecule type" value="Genomic_DNA"/>
</dbReference>
<dbReference type="CDD" id="cd09086">
    <property type="entry name" value="ExoIII-like_AP-endo"/>
    <property type="match status" value="1"/>
</dbReference>
<dbReference type="PROSITE" id="PS00727">
    <property type="entry name" value="AP_NUCLEASE_F1_2"/>
    <property type="match status" value="1"/>
</dbReference>
<comment type="similarity">
    <text evidence="2">Belongs to the DNA repair enzymes AP/ExoA family.</text>
</comment>
<dbReference type="GO" id="GO:0003677">
    <property type="term" value="F:DNA binding"/>
    <property type="evidence" value="ECO:0007669"/>
    <property type="project" value="InterPro"/>
</dbReference>
<protein>
    <submittedName>
        <fullName evidence="10">Exodeoxyribonuclease III</fullName>
    </submittedName>
</protein>
<evidence type="ECO:0000256" key="5">
    <source>
        <dbReference type="ARBA" id="ARBA00022842"/>
    </source>
</evidence>
<keyword evidence="5 7" id="KW-0460">Magnesium</keyword>
<keyword evidence="11" id="KW-1185">Reference proteome</keyword>
<dbReference type="RefSeq" id="WP_102952264.1">
    <property type="nucleotide sequence ID" value="NZ_CP024847.1"/>
</dbReference>
<feature type="binding site" evidence="7">
    <location>
        <position position="34"/>
    </location>
    <ligand>
        <name>Mg(2+)</name>
        <dbReference type="ChEBI" id="CHEBI:18420"/>
        <label>1</label>
    </ligand>
</feature>
<dbReference type="PROSITE" id="PS51435">
    <property type="entry name" value="AP_NUCLEASE_F1_4"/>
    <property type="match status" value="1"/>
</dbReference>